<dbReference type="OrthoDB" id="5957313at2"/>
<dbReference type="SUPFAM" id="SSF140804">
    <property type="entry name" value="YidB-like"/>
    <property type="match status" value="1"/>
</dbReference>
<protein>
    <submittedName>
        <fullName evidence="1">DUF937 domain-containing protein</fullName>
    </submittedName>
</protein>
<comment type="caution">
    <text evidence="1">The sequence shown here is derived from an EMBL/GenBank/DDBJ whole genome shotgun (WGS) entry which is preliminary data.</text>
</comment>
<organism evidence="1 2">
    <name type="scientific">Intestinirhabdus alba</name>
    <dbReference type="NCBI Taxonomy" id="2899544"/>
    <lineage>
        <taxon>Bacteria</taxon>
        <taxon>Pseudomonadati</taxon>
        <taxon>Pseudomonadota</taxon>
        <taxon>Gammaproteobacteria</taxon>
        <taxon>Enterobacterales</taxon>
        <taxon>Enterobacteriaceae</taxon>
        <taxon>Intestinirhabdus</taxon>
    </lineage>
</organism>
<dbReference type="Proteomes" id="UP000477739">
    <property type="component" value="Unassembled WGS sequence"/>
</dbReference>
<name>A0A6L6ILX3_9ENTR</name>
<reference evidence="1 2" key="1">
    <citation type="submission" date="2019-11" db="EMBL/GenBank/DDBJ databases">
        <title>Escherichia alba sp. nov. isolated from the gut of plastic-eating superworms Zophobas atratus.</title>
        <authorList>
            <person name="Yang Y."/>
        </authorList>
    </citation>
    <scope>NUCLEOTIDE SEQUENCE [LARGE SCALE GENOMIC DNA]</scope>
    <source>
        <strain evidence="2">BIT-B35</strain>
    </source>
</reference>
<dbReference type="Pfam" id="PF20159">
    <property type="entry name" value="YidB"/>
    <property type="match status" value="1"/>
</dbReference>
<evidence type="ECO:0000313" key="1">
    <source>
        <dbReference type="EMBL" id="MTH47831.1"/>
    </source>
</evidence>
<dbReference type="RefSeq" id="WP_155109352.1">
    <property type="nucleotide sequence ID" value="NZ_WMJZ01000024.1"/>
</dbReference>
<proteinExistence type="predicted"/>
<gene>
    <name evidence="1" type="ORF">GJV78_16475</name>
</gene>
<dbReference type="InterPro" id="IPR045372">
    <property type="entry name" value="YidB"/>
</dbReference>
<dbReference type="EMBL" id="WMJZ01000024">
    <property type="protein sequence ID" value="MTH47831.1"/>
    <property type="molecule type" value="Genomic_DNA"/>
</dbReference>
<dbReference type="Gene3D" id="1.10.10.690">
    <property type="entry name" value="YidB-like"/>
    <property type="match status" value="1"/>
</dbReference>
<accession>A0A6L6ILX3</accession>
<dbReference type="InterPro" id="IPR027405">
    <property type="entry name" value="YidB-like"/>
</dbReference>
<evidence type="ECO:0000313" key="2">
    <source>
        <dbReference type="Proteomes" id="UP000477739"/>
    </source>
</evidence>
<keyword evidence="2" id="KW-1185">Reference proteome</keyword>
<dbReference type="AlphaFoldDB" id="A0A6L6ILX3"/>
<sequence length="132" mass="13435">MSLFDQVGSLLGNGDLKKYQAILSWVESQGGVQALLDKLRNGGLGEVIASWLSDTLANQLISGDQVTAALGTPAVAELGEKLGIDTGAAASMLATWLPKAIDALSPQGEISADSGSDLLAAGMNLLKGKLLG</sequence>